<proteinExistence type="predicted"/>
<organism evidence="3 4">
    <name type="scientific">Undibacterium cyanobacteriorum</name>
    <dbReference type="NCBI Taxonomy" id="3073561"/>
    <lineage>
        <taxon>Bacteria</taxon>
        <taxon>Pseudomonadati</taxon>
        <taxon>Pseudomonadota</taxon>
        <taxon>Betaproteobacteria</taxon>
        <taxon>Burkholderiales</taxon>
        <taxon>Oxalobacteraceae</taxon>
        <taxon>Undibacterium</taxon>
    </lineage>
</organism>
<dbReference type="SMART" id="SM00028">
    <property type="entry name" value="TPR"/>
    <property type="match status" value="7"/>
</dbReference>
<reference evidence="3" key="1">
    <citation type="submission" date="2023-09" db="EMBL/GenBank/DDBJ databases">
        <title>Undibacterium sp. 20NA77.5 isolated from freshwater.</title>
        <authorList>
            <person name="Le V."/>
            <person name="Ko S.-R."/>
            <person name="Ahn C.-Y."/>
            <person name="Oh H.-M."/>
        </authorList>
    </citation>
    <scope>NUCLEOTIDE SEQUENCE</scope>
    <source>
        <strain evidence="3">20NA77.5</strain>
    </source>
</reference>
<accession>A0ABY9RKV1</accession>
<keyword evidence="2" id="KW-0802">TPR repeat</keyword>
<dbReference type="InterPro" id="IPR011990">
    <property type="entry name" value="TPR-like_helical_dom_sf"/>
</dbReference>
<protein>
    <submittedName>
        <fullName evidence="3">Tetratricopeptide repeat protein</fullName>
    </submittedName>
</protein>
<dbReference type="Proteomes" id="UP001181355">
    <property type="component" value="Chromosome"/>
</dbReference>
<evidence type="ECO:0000256" key="1">
    <source>
        <dbReference type="ARBA" id="ARBA00022737"/>
    </source>
</evidence>
<evidence type="ECO:0000313" key="4">
    <source>
        <dbReference type="Proteomes" id="UP001181355"/>
    </source>
</evidence>
<dbReference type="Gene3D" id="1.25.40.10">
    <property type="entry name" value="Tetratricopeptide repeat domain"/>
    <property type="match status" value="3"/>
</dbReference>
<dbReference type="InterPro" id="IPR019734">
    <property type="entry name" value="TPR_rpt"/>
</dbReference>
<dbReference type="RefSeq" id="WP_309482957.1">
    <property type="nucleotide sequence ID" value="NZ_CP133720.1"/>
</dbReference>
<gene>
    <name evidence="3" type="ORF">RF679_04160</name>
</gene>
<dbReference type="PANTHER" id="PTHR45586">
    <property type="entry name" value="TPR REPEAT-CONTAINING PROTEIN PA4667"/>
    <property type="match status" value="1"/>
</dbReference>
<keyword evidence="1" id="KW-0677">Repeat</keyword>
<dbReference type="InterPro" id="IPR051012">
    <property type="entry name" value="CellSynth/LPSAsmb/PSIAsmb"/>
</dbReference>
<dbReference type="PANTHER" id="PTHR45586:SF1">
    <property type="entry name" value="LIPOPOLYSACCHARIDE ASSEMBLY PROTEIN B"/>
    <property type="match status" value="1"/>
</dbReference>
<evidence type="ECO:0000313" key="3">
    <source>
        <dbReference type="EMBL" id="WMW81478.1"/>
    </source>
</evidence>
<dbReference type="Pfam" id="PF13432">
    <property type="entry name" value="TPR_16"/>
    <property type="match status" value="1"/>
</dbReference>
<dbReference type="EMBL" id="CP133720">
    <property type="protein sequence ID" value="WMW81478.1"/>
    <property type="molecule type" value="Genomic_DNA"/>
</dbReference>
<dbReference type="Pfam" id="PF14559">
    <property type="entry name" value="TPR_19"/>
    <property type="match status" value="2"/>
</dbReference>
<name>A0ABY9RKV1_9BURK</name>
<evidence type="ECO:0000256" key="2">
    <source>
        <dbReference type="ARBA" id="ARBA00022803"/>
    </source>
</evidence>
<keyword evidence="4" id="KW-1185">Reference proteome</keyword>
<sequence>MFLKFLHQFLHNYLSYKSTIVATSSKNADLAPTIGQTSVENKSILRKSLDARYLLVTPSEHSNCVRTTTSHTLFPIVARFAIGITGLMGALTYLPAKAQEADAPPIFKNAKGKSSSNKVKEEDLPKVELSKELMFKLLSSDVALQRGETGSAYVTLMSVAKETRDPRIAKKATDVAMSAQQLNEALEAVQLWRSISPESFEAGQYFLSLMVVKSDYEEVESFFIDQLTKVKPDELAPTLYQAQSLLARMQDKKRAFASLERIVGSTPASVDTHIMLARGATTQGDKTRAIHEARQALTLQADSELALLTLAQASEKDEALKLAKDFIRKYPKAFEVHLAYASMLVEMRQLQSARDEFAQLLNKFSAAKRPTSRLLLALGSIELELQRSDSAIVYFQRYLNEADSDEDKNNAYLNLAQAELQKKDLKRADQWLSKVENTQDKSETWFNVQTRRALLMASDQRFGEARQFLQSLKFNNEAEEALLLQTEAQVMKAAGQKTEAFVLLEAALANYPRHPDLLYDYAMLADSFKRYDEMEAALKQLIAVNPNNPFAYNALGYSYVDRNVQLNDAEQLLKRALELAPEDPYILDSFAWLRFRQSQFEEAEQVLRRCYQLRPDPEIEIHLAEVLWAQTKLSEAKKLLASAQKKDPDNELLKSTLERLGISLP</sequence>
<dbReference type="SUPFAM" id="SSF48452">
    <property type="entry name" value="TPR-like"/>
    <property type="match status" value="2"/>
</dbReference>